<dbReference type="Gene3D" id="2.30.38.10">
    <property type="entry name" value="Luciferase, Domain 3"/>
    <property type="match status" value="1"/>
</dbReference>
<dbReference type="InterPro" id="IPR025110">
    <property type="entry name" value="AMP-bd_C"/>
</dbReference>
<dbReference type="SUPFAM" id="SSF56801">
    <property type="entry name" value="Acetyl-CoA synthetase-like"/>
    <property type="match status" value="1"/>
</dbReference>
<evidence type="ECO:0000259" key="2">
    <source>
        <dbReference type="Pfam" id="PF00501"/>
    </source>
</evidence>
<comment type="caution">
    <text evidence="4">The sequence shown here is derived from an EMBL/GenBank/DDBJ whole genome shotgun (WGS) entry which is preliminary data.</text>
</comment>
<evidence type="ECO:0000313" key="4">
    <source>
        <dbReference type="EMBL" id="MST33653.1"/>
    </source>
</evidence>
<keyword evidence="1" id="KW-0472">Membrane</keyword>
<keyword evidence="1" id="KW-0812">Transmembrane</keyword>
<feature type="transmembrane region" description="Helical" evidence="1">
    <location>
        <begin position="268"/>
        <end position="291"/>
    </location>
</feature>
<dbReference type="InterPro" id="IPR045851">
    <property type="entry name" value="AMP-bd_C_sf"/>
</dbReference>
<dbReference type="Pfam" id="PF00501">
    <property type="entry name" value="AMP-binding"/>
    <property type="match status" value="1"/>
</dbReference>
<feature type="domain" description="AMP-binding enzyme C-terminal" evidence="3">
    <location>
        <begin position="486"/>
        <end position="562"/>
    </location>
</feature>
<keyword evidence="5" id="KW-1185">Reference proteome</keyword>
<dbReference type="InterPro" id="IPR020845">
    <property type="entry name" value="AMP-binding_CS"/>
</dbReference>
<protein>
    <submittedName>
        <fullName evidence="4">AMP-binding protein</fullName>
    </submittedName>
</protein>
<gene>
    <name evidence="4" type="ORF">GHK86_13110</name>
</gene>
<dbReference type="PROSITE" id="PS00455">
    <property type="entry name" value="AMP_BINDING"/>
    <property type="match status" value="1"/>
</dbReference>
<evidence type="ECO:0000259" key="3">
    <source>
        <dbReference type="Pfam" id="PF13193"/>
    </source>
</evidence>
<feature type="domain" description="AMP-dependent synthetase/ligase" evidence="2">
    <location>
        <begin position="47"/>
        <end position="436"/>
    </location>
</feature>
<feature type="transmembrane region" description="Helical" evidence="1">
    <location>
        <begin position="102"/>
        <end position="123"/>
    </location>
</feature>
<sequence>MTLTYDEAVAQVVAPGQLFEVAEAEVLGVPQRIFRHAPATLRDLFQLARGHGDRTFLVYEDERWSFAEVMAAVDGFAAALVDRYGIRRGDRVAIGMRNYPEWVVAFAAVTSVGAISVSLNAWWTEDELAFALEDCGARVLVADRERVERTGGVCSRLGVRVVGVRLPAGGGQPPAGEPTVDRWEDVVEKGAPLPDVPVGADDDATILYTSGTTGRPKGAVSTHRAITQALFGFAARSAVERVRRAARAPLPDAVPDAAATDGSPAAQAFILIVPLFHVTGCVPVMLACFGLGMKLVMMYRWEPERALELIERERVTAFVGVPTQSWDLLESPRFADFDTSSLRSIGGGGAPAPPALVHRVADAFRSGSPTIGYGMTETNAFGPGNTGEDYVTHPTSTGRAGPTMQVSIRDPLGHELPTGRSGEIWLKGPNLIRGYWNRPDATAEALVDGWMRTGDLGHLDDEGFVYVEDRIKDMILRAGENVYSAEVEAAIYEHPAVYEAAVFGVPHERLGEEVAAVVVTKPGVELGVADLQSFVGERLASFKVPSRVAVVSEPLPRNAAGKVLKRELRTAFGA</sequence>
<dbReference type="Proteomes" id="UP000437736">
    <property type="component" value="Unassembled WGS sequence"/>
</dbReference>
<dbReference type="PANTHER" id="PTHR24096">
    <property type="entry name" value="LONG-CHAIN-FATTY-ACID--COA LIGASE"/>
    <property type="match status" value="1"/>
</dbReference>
<evidence type="ECO:0000256" key="1">
    <source>
        <dbReference type="SAM" id="Phobius"/>
    </source>
</evidence>
<dbReference type="EMBL" id="WJHE01000674">
    <property type="protein sequence ID" value="MST33653.1"/>
    <property type="molecule type" value="Genomic_DNA"/>
</dbReference>
<keyword evidence="1" id="KW-1133">Transmembrane helix</keyword>
<reference evidence="4 5" key="1">
    <citation type="submission" date="2019-11" db="EMBL/GenBank/DDBJ databases">
        <title>Acidiferrimicrobium australis gen. nov., sp. nov., an acidophilic and obligately heterotrophic, member of the Actinobacteria that catalyses dissimilatory oxido- reduction of iron isolated from metal-rich acidic water in Chile.</title>
        <authorList>
            <person name="Gonzalez D."/>
            <person name="Huber K."/>
            <person name="Hedrich S."/>
            <person name="Rojas-Villalobos C."/>
            <person name="Quatrini R."/>
            <person name="Dinamarca M.A."/>
            <person name="Schwarz A."/>
            <person name="Canales C."/>
            <person name="Nancucheo I."/>
        </authorList>
    </citation>
    <scope>NUCLEOTIDE SEQUENCE [LARGE SCALE GENOMIC DNA]</scope>
    <source>
        <strain evidence="4 5">USS-CCA1</strain>
    </source>
</reference>
<organism evidence="4 5">
    <name type="scientific">Acidiferrimicrobium australe</name>
    <dbReference type="NCBI Taxonomy" id="2664430"/>
    <lineage>
        <taxon>Bacteria</taxon>
        <taxon>Bacillati</taxon>
        <taxon>Actinomycetota</taxon>
        <taxon>Acidimicrobiia</taxon>
        <taxon>Acidimicrobiales</taxon>
        <taxon>Acidimicrobiaceae</taxon>
        <taxon>Acidiferrimicrobium</taxon>
    </lineage>
</organism>
<proteinExistence type="predicted"/>
<dbReference type="Pfam" id="PF13193">
    <property type="entry name" value="AMP-binding_C"/>
    <property type="match status" value="1"/>
</dbReference>
<dbReference type="PANTHER" id="PTHR24096:SF267">
    <property type="entry name" value="MALONATE--COA LIGASE ACSF3, MITOCHONDRIAL"/>
    <property type="match status" value="1"/>
</dbReference>
<dbReference type="Gene3D" id="3.30.300.30">
    <property type="match status" value="1"/>
</dbReference>
<name>A0ABW9QZ05_9ACTN</name>
<dbReference type="InterPro" id="IPR000873">
    <property type="entry name" value="AMP-dep_synth/lig_dom"/>
</dbReference>
<evidence type="ECO:0000313" key="5">
    <source>
        <dbReference type="Proteomes" id="UP000437736"/>
    </source>
</evidence>
<dbReference type="Gene3D" id="3.40.50.980">
    <property type="match status" value="2"/>
</dbReference>
<accession>A0ABW9QZ05</accession>